<dbReference type="SUPFAM" id="SSF55729">
    <property type="entry name" value="Acyl-CoA N-acyltransferases (Nat)"/>
    <property type="match status" value="1"/>
</dbReference>
<protein>
    <recommendedName>
        <fullName evidence="4">N-alpha-acetyltransferase 30</fullName>
    </recommendedName>
    <alternativeName>
        <fullName evidence="5">NatC catalytic subunit</fullName>
    </alternativeName>
</protein>
<organism evidence="8 9">
    <name type="scientific">Candidozyma auris</name>
    <name type="common">Yeast</name>
    <name type="synonym">Candida auris</name>
    <dbReference type="NCBI Taxonomy" id="498019"/>
    <lineage>
        <taxon>Eukaryota</taxon>
        <taxon>Fungi</taxon>
        <taxon>Dikarya</taxon>
        <taxon>Ascomycota</taxon>
        <taxon>Saccharomycotina</taxon>
        <taxon>Pichiomycetes</taxon>
        <taxon>Metschnikowiaceae</taxon>
        <taxon>Candidozyma</taxon>
    </lineage>
</organism>
<evidence type="ECO:0000259" key="7">
    <source>
        <dbReference type="PROSITE" id="PS51186"/>
    </source>
</evidence>
<evidence type="ECO:0000256" key="6">
    <source>
        <dbReference type="SAM" id="SignalP"/>
    </source>
</evidence>
<evidence type="ECO:0000256" key="2">
    <source>
        <dbReference type="ARBA" id="ARBA00023315"/>
    </source>
</evidence>
<feature type="chain" id="PRO_5005545416" description="N-alpha-acetyltransferase 30" evidence="6">
    <location>
        <begin position="22"/>
        <end position="219"/>
    </location>
</feature>
<keyword evidence="1" id="KW-0808">Transferase</keyword>
<evidence type="ECO:0000256" key="1">
    <source>
        <dbReference type="ARBA" id="ARBA00022679"/>
    </source>
</evidence>
<dbReference type="InterPro" id="IPR000182">
    <property type="entry name" value="GNAT_dom"/>
</dbReference>
<accession>A0A0L0P5J0</accession>
<dbReference type="CDD" id="cd04301">
    <property type="entry name" value="NAT_SF"/>
    <property type="match status" value="1"/>
</dbReference>
<evidence type="ECO:0000256" key="4">
    <source>
        <dbReference type="ARBA" id="ARBA00071796"/>
    </source>
</evidence>
<dbReference type="PROSITE" id="PS51186">
    <property type="entry name" value="GNAT"/>
    <property type="match status" value="1"/>
</dbReference>
<dbReference type="GO" id="GO:0004596">
    <property type="term" value="F:protein-N-terminal amino-acid acetyltransferase activity"/>
    <property type="evidence" value="ECO:0007669"/>
    <property type="project" value="InterPro"/>
</dbReference>
<comment type="caution">
    <text evidence="8">The sequence shown here is derived from an EMBL/GenBank/DDBJ whole genome shotgun (WGS) entry which is preliminary data.</text>
</comment>
<dbReference type="Gene3D" id="3.40.630.30">
    <property type="match status" value="1"/>
</dbReference>
<dbReference type="VEuPathDB" id="FungiDB:QG37_01472"/>
<dbReference type="Pfam" id="PF00583">
    <property type="entry name" value="Acetyltransf_1"/>
    <property type="match status" value="1"/>
</dbReference>
<evidence type="ECO:0000313" key="9">
    <source>
        <dbReference type="Proteomes" id="UP000037122"/>
    </source>
</evidence>
<sequence>MKILLLAVVAFLVSHLRRGPGFVFPQNISSCFFLLREVMSSIDLIEDGFRFHSYNPDSKEQFDAISRMIDTHLSEPYSIYVYWYFFHRWSKYCFLVSEAHKMEIIGVIISKVELHREVRTRGYIGMLVILPEYRGKRIATKLVELTIQKMKEWDKVDEVMLETEVINEAALRLYELLGFLRTKRLYRYYLNTHDAYRLLLPVLQKAGVRVGYLSQVPYT</sequence>
<dbReference type="PANTHER" id="PTHR45896:SF1">
    <property type="entry name" value="N-ALPHA-ACETYLTRANSFERASE 30"/>
    <property type="match status" value="1"/>
</dbReference>
<evidence type="ECO:0000256" key="5">
    <source>
        <dbReference type="ARBA" id="ARBA00078622"/>
    </source>
</evidence>
<dbReference type="EMBL" id="LGST01000009">
    <property type="protein sequence ID" value="KNE01638.1"/>
    <property type="molecule type" value="Genomic_DNA"/>
</dbReference>
<gene>
    <name evidence="8" type="ORF">QG37_01472</name>
</gene>
<dbReference type="Proteomes" id="UP000037122">
    <property type="component" value="Unassembled WGS sequence"/>
</dbReference>
<dbReference type="InterPro" id="IPR044542">
    <property type="entry name" value="NAA30-like"/>
</dbReference>
<reference evidence="9" key="1">
    <citation type="journal article" date="2015" name="BMC Genomics">
        <title>Draft genome of a commonly misdiagnosed multidrug resistant pathogen Candida auris.</title>
        <authorList>
            <person name="Chatterjee S."/>
            <person name="Alampalli S.V."/>
            <person name="Nageshan R.K."/>
            <person name="Chettiar S.T."/>
            <person name="Joshi S."/>
            <person name="Tatu U.S."/>
        </authorList>
    </citation>
    <scope>NUCLEOTIDE SEQUENCE [LARGE SCALE GENOMIC DNA]</scope>
    <source>
        <strain evidence="9">6684</strain>
    </source>
</reference>
<dbReference type="FunFam" id="3.40.630.30:FF:000199">
    <property type="entry name" value="N-acetyltransferase catalytic subunit, putative"/>
    <property type="match status" value="1"/>
</dbReference>
<keyword evidence="2" id="KW-0012">Acyltransferase</keyword>
<dbReference type="PANTHER" id="PTHR45896">
    <property type="entry name" value="N-ALPHA-ACETYLTRANSFERASE 30"/>
    <property type="match status" value="1"/>
</dbReference>
<dbReference type="AlphaFoldDB" id="A0A0L0P5J0"/>
<feature type="signal peptide" evidence="6">
    <location>
        <begin position="1"/>
        <end position="21"/>
    </location>
</feature>
<evidence type="ECO:0000256" key="3">
    <source>
        <dbReference type="ARBA" id="ARBA00024025"/>
    </source>
</evidence>
<name>A0A0L0P5J0_CANAR</name>
<feature type="domain" description="N-acetyltransferase" evidence="7">
    <location>
        <begin position="49"/>
        <end position="203"/>
    </location>
</feature>
<dbReference type="GO" id="GO:0031417">
    <property type="term" value="C:NatC complex"/>
    <property type="evidence" value="ECO:0007669"/>
    <property type="project" value="TreeGrafter"/>
</dbReference>
<evidence type="ECO:0000313" key="8">
    <source>
        <dbReference type="EMBL" id="KNE01638.1"/>
    </source>
</evidence>
<proteinExistence type="inferred from homology"/>
<dbReference type="InterPro" id="IPR016181">
    <property type="entry name" value="Acyl_CoA_acyltransferase"/>
</dbReference>
<comment type="similarity">
    <text evidence="3">Belongs to the acetyltransferase family. MAK3 subfamily.</text>
</comment>
<keyword evidence="6" id="KW-0732">Signal</keyword>